<evidence type="ECO:0000256" key="1">
    <source>
        <dbReference type="ARBA" id="ARBA00000085"/>
    </source>
</evidence>
<gene>
    <name evidence="6" type="ORF">F5985_02570</name>
</gene>
<sequence length="207" mass="22753">MSQSPIESRAELPQRSGSPSESGCQRPAEAATSHMADLSSMCHELRTPMNIVIGMTWLLQHSGLNPVQQDYLREIQGASDQLLRIISQLLGDARPGLGAEPARPRDPPDCADSGTAANDPTTAPGWCGQEPPDSYQDKARWEDLRLQLTTLLGAADTDCIRLASEHRSLLRVMFGVEYEAWSQALHNFDFDLALSLIEVLRIGPSFR</sequence>
<evidence type="ECO:0000256" key="4">
    <source>
        <dbReference type="SAM" id="MobiDB-lite"/>
    </source>
</evidence>
<comment type="catalytic activity">
    <reaction evidence="1">
        <text>ATP + protein L-histidine = ADP + protein N-phospho-L-histidine.</text>
        <dbReference type="EC" id="2.7.13.3"/>
    </reaction>
</comment>
<feature type="domain" description="Signal transduction histidine kinase dimerisation/phosphoacceptor" evidence="5">
    <location>
        <begin position="34"/>
        <end position="98"/>
    </location>
</feature>
<dbReference type="EMBL" id="VYSB01000001">
    <property type="protein sequence ID" value="MYZ51046.1"/>
    <property type="molecule type" value="Genomic_DNA"/>
</dbReference>
<dbReference type="Gene3D" id="1.10.287.130">
    <property type="match status" value="1"/>
</dbReference>
<dbReference type="AlphaFoldDB" id="A0A7C9JK54"/>
<evidence type="ECO:0000313" key="7">
    <source>
        <dbReference type="Proteomes" id="UP000481947"/>
    </source>
</evidence>
<dbReference type="InterPro" id="IPR003661">
    <property type="entry name" value="HisK_dim/P_dom"/>
</dbReference>
<dbReference type="SUPFAM" id="SSF47384">
    <property type="entry name" value="Homodimeric domain of signal transducing histidine kinase"/>
    <property type="match status" value="1"/>
</dbReference>
<evidence type="ECO:0000259" key="5">
    <source>
        <dbReference type="SMART" id="SM00388"/>
    </source>
</evidence>
<dbReference type="Pfam" id="PF00512">
    <property type="entry name" value="HisKA"/>
    <property type="match status" value="1"/>
</dbReference>
<name>A0A7C9JK54_9BURK</name>
<dbReference type="SMART" id="SM00388">
    <property type="entry name" value="HisKA"/>
    <property type="match status" value="1"/>
</dbReference>
<feature type="region of interest" description="Disordered" evidence="4">
    <location>
        <begin position="1"/>
        <end position="28"/>
    </location>
</feature>
<proteinExistence type="predicted"/>
<organism evidence="6 7">
    <name type="scientific">Malikia spinosa</name>
    <dbReference type="NCBI Taxonomy" id="86180"/>
    <lineage>
        <taxon>Bacteria</taxon>
        <taxon>Pseudomonadati</taxon>
        <taxon>Pseudomonadota</taxon>
        <taxon>Betaproteobacteria</taxon>
        <taxon>Burkholderiales</taxon>
        <taxon>Comamonadaceae</taxon>
        <taxon>Malikia</taxon>
    </lineage>
</organism>
<dbReference type="PANTHER" id="PTHR45339">
    <property type="entry name" value="HYBRID SIGNAL TRANSDUCTION HISTIDINE KINASE J"/>
    <property type="match status" value="1"/>
</dbReference>
<dbReference type="EC" id="2.7.13.3" evidence="2"/>
<dbReference type="PANTHER" id="PTHR45339:SF5">
    <property type="entry name" value="HISTIDINE KINASE"/>
    <property type="match status" value="1"/>
</dbReference>
<evidence type="ECO:0000313" key="6">
    <source>
        <dbReference type="EMBL" id="MYZ51046.1"/>
    </source>
</evidence>
<keyword evidence="3" id="KW-0597">Phosphoprotein</keyword>
<dbReference type="CDD" id="cd00082">
    <property type="entry name" value="HisKA"/>
    <property type="match status" value="1"/>
</dbReference>
<comment type="caution">
    <text evidence="6">The sequence shown here is derived from an EMBL/GenBank/DDBJ whole genome shotgun (WGS) entry which is preliminary data.</text>
</comment>
<dbReference type="Proteomes" id="UP000481947">
    <property type="component" value="Unassembled WGS sequence"/>
</dbReference>
<accession>A0A7C9JK54</accession>
<dbReference type="GO" id="GO:0000155">
    <property type="term" value="F:phosphorelay sensor kinase activity"/>
    <property type="evidence" value="ECO:0007669"/>
    <property type="project" value="InterPro"/>
</dbReference>
<reference evidence="6 7" key="1">
    <citation type="submission" date="2019-09" db="EMBL/GenBank/DDBJ databases">
        <title>Identification of Malikia spinosa a prominent benzene-, toluene-, and ethylbenzene-degrading bacterium: enrichment, isolation and whole genome sequencing.</title>
        <authorList>
            <person name="Tancsics A."/>
            <person name="Revesz F."/>
            <person name="Kriszt B."/>
        </authorList>
    </citation>
    <scope>NUCLEOTIDE SEQUENCE [LARGE SCALE GENOMIC DNA]</scope>
    <source>
        <strain evidence="6 7">AB6</strain>
    </source>
</reference>
<protein>
    <recommendedName>
        <fullName evidence="2">histidine kinase</fullName>
        <ecNumber evidence="2">2.7.13.3</ecNumber>
    </recommendedName>
</protein>
<dbReference type="InterPro" id="IPR036097">
    <property type="entry name" value="HisK_dim/P_sf"/>
</dbReference>
<evidence type="ECO:0000256" key="2">
    <source>
        <dbReference type="ARBA" id="ARBA00012438"/>
    </source>
</evidence>
<feature type="region of interest" description="Disordered" evidence="4">
    <location>
        <begin position="95"/>
        <end position="134"/>
    </location>
</feature>
<evidence type="ECO:0000256" key="3">
    <source>
        <dbReference type="ARBA" id="ARBA00022553"/>
    </source>
</evidence>